<evidence type="ECO:0000256" key="1">
    <source>
        <dbReference type="ARBA" id="ARBA00022857"/>
    </source>
</evidence>
<keyword evidence="1" id="KW-0521">NADP</keyword>
<dbReference type="Pfam" id="PF02826">
    <property type="entry name" value="2-Hacid_dh_C"/>
    <property type="match status" value="1"/>
</dbReference>
<keyword evidence="2 4" id="KW-0560">Oxidoreductase</keyword>
<dbReference type="GO" id="GO:0016618">
    <property type="term" value="F:hydroxypyruvate reductase [NAD(P)H] activity"/>
    <property type="evidence" value="ECO:0007669"/>
    <property type="project" value="TreeGrafter"/>
</dbReference>
<dbReference type="InterPro" id="IPR006140">
    <property type="entry name" value="D-isomer_DH_NAD-bd"/>
</dbReference>
<dbReference type="GO" id="GO:0051287">
    <property type="term" value="F:NAD binding"/>
    <property type="evidence" value="ECO:0007669"/>
    <property type="project" value="InterPro"/>
</dbReference>
<dbReference type="Proteomes" id="UP000295484">
    <property type="component" value="Unassembled WGS sequence"/>
</dbReference>
<dbReference type="FunFam" id="3.40.50.720:FF:000213">
    <property type="entry name" value="Putative 2-hydroxyacid dehydrogenase"/>
    <property type="match status" value="1"/>
</dbReference>
<evidence type="ECO:0000256" key="2">
    <source>
        <dbReference type="ARBA" id="ARBA00023002"/>
    </source>
</evidence>
<dbReference type="CDD" id="cd12156">
    <property type="entry name" value="HPPR"/>
    <property type="match status" value="1"/>
</dbReference>
<comment type="similarity">
    <text evidence="4">Belongs to the D-isomer specific 2-hydroxyacid dehydrogenase family.</text>
</comment>
<dbReference type="PANTHER" id="PTHR10996:SF178">
    <property type="entry name" value="2-HYDROXYACID DEHYDROGENASE YGL185C-RELATED"/>
    <property type="match status" value="1"/>
</dbReference>
<feature type="domain" description="D-isomer specific 2-hydroxyacid dehydrogenase NAD-binding" evidence="6">
    <location>
        <begin position="110"/>
        <end position="283"/>
    </location>
</feature>
<dbReference type="Pfam" id="PF00389">
    <property type="entry name" value="2-Hacid_dh"/>
    <property type="match status" value="1"/>
</dbReference>
<dbReference type="InterPro" id="IPR036291">
    <property type="entry name" value="NAD(P)-bd_dom_sf"/>
</dbReference>
<dbReference type="PANTHER" id="PTHR10996">
    <property type="entry name" value="2-HYDROXYACID DEHYDROGENASE-RELATED"/>
    <property type="match status" value="1"/>
</dbReference>
<evidence type="ECO:0000259" key="5">
    <source>
        <dbReference type="Pfam" id="PF00389"/>
    </source>
</evidence>
<reference evidence="7 8" key="1">
    <citation type="submission" date="2019-03" db="EMBL/GenBank/DDBJ databases">
        <title>Genomic Encyclopedia of Type Strains, Phase IV (KMG-IV): sequencing the most valuable type-strain genomes for metagenomic binning, comparative biology and taxonomic classification.</title>
        <authorList>
            <person name="Goeker M."/>
        </authorList>
    </citation>
    <scope>NUCLEOTIDE SEQUENCE [LARGE SCALE GENOMIC DNA]</scope>
    <source>
        <strain evidence="7 8">JA181</strain>
    </source>
</reference>
<sequence>MTDTPLLICGAAFTEDERARLSTAVSSVSVDGPGAIAGLAPAGTARLRAVAYKGHEPFGAAEMDRLPGLGLIANFGVGYDAIDVAAATQRGIRVTNTPDVLNDDVADLAVGLILAQARSLVRGDGWVRSGRWTKYGAMPLARKVSGARAGIVGLGRIGREIADRLAAFKMEIHYHSRQEKETPGWQYHADPVSLARAVDFLVVALVGGPETRNYVSAEAIAALGPKGVLINISRGTTVDEGALIAALEEHRIAGAGLDVYLDEPAIDPRFQGLENVVLQPHVGSATTETRRAMAELQLANIRAFLDGQPLPTPVN</sequence>
<evidence type="ECO:0000256" key="3">
    <source>
        <dbReference type="ARBA" id="ARBA00023027"/>
    </source>
</evidence>
<comment type="caution">
    <text evidence="7">The sequence shown here is derived from an EMBL/GenBank/DDBJ whole genome shotgun (WGS) entry which is preliminary data.</text>
</comment>
<accession>A0A4R8G868</accession>
<dbReference type="SUPFAM" id="SSF52283">
    <property type="entry name" value="Formate/glycerate dehydrogenase catalytic domain-like"/>
    <property type="match status" value="1"/>
</dbReference>
<proteinExistence type="inferred from homology"/>
<dbReference type="InterPro" id="IPR029752">
    <property type="entry name" value="D-isomer_DH_CS1"/>
</dbReference>
<dbReference type="InterPro" id="IPR006139">
    <property type="entry name" value="D-isomer_2_OHA_DH_cat_dom"/>
</dbReference>
<evidence type="ECO:0000313" key="8">
    <source>
        <dbReference type="Proteomes" id="UP000295484"/>
    </source>
</evidence>
<evidence type="ECO:0000313" key="7">
    <source>
        <dbReference type="EMBL" id="TDX32454.1"/>
    </source>
</evidence>
<dbReference type="EMBL" id="SOEB01000003">
    <property type="protein sequence ID" value="TDX32454.1"/>
    <property type="molecule type" value="Genomic_DNA"/>
</dbReference>
<dbReference type="AlphaFoldDB" id="A0A4R8G868"/>
<protein>
    <submittedName>
        <fullName evidence="7">Lactate dehydrogenase-like 2-hydroxyacid dehydrogenase</fullName>
    </submittedName>
</protein>
<dbReference type="Gene3D" id="3.40.50.720">
    <property type="entry name" value="NAD(P)-binding Rossmann-like Domain"/>
    <property type="match status" value="2"/>
</dbReference>
<feature type="domain" description="D-isomer specific 2-hydroxyacid dehydrogenase catalytic" evidence="5">
    <location>
        <begin position="47"/>
        <end position="315"/>
    </location>
</feature>
<organism evidence="7 8">
    <name type="scientific">Rhodovulum visakhapatnamense</name>
    <dbReference type="NCBI Taxonomy" id="364297"/>
    <lineage>
        <taxon>Bacteria</taxon>
        <taxon>Pseudomonadati</taxon>
        <taxon>Pseudomonadota</taxon>
        <taxon>Alphaproteobacteria</taxon>
        <taxon>Rhodobacterales</taxon>
        <taxon>Paracoccaceae</taxon>
        <taxon>Rhodovulum</taxon>
    </lineage>
</organism>
<keyword evidence="3" id="KW-0520">NAD</keyword>
<dbReference type="PROSITE" id="PS00065">
    <property type="entry name" value="D_2_HYDROXYACID_DH_1"/>
    <property type="match status" value="1"/>
</dbReference>
<name>A0A4R8G868_9RHOB</name>
<evidence type="ECO:0000259" key="6">
    <source>
        <dbReference type="Pfam" id="PF02826"/>
    </source>
</evidence>
<evidence type="ECO:0000256" key="4">
    <source>
        <dbReference type="RuleBase" id="RU003719"/>
    </source>
</evidence>
<dbReference type="GO" id="GO:0030267">
    <property type="term" value="F:glyoxylate reductase (NADPH) activity"/>
    <property type="evidence" value="ECO:0007669"/>
    <property type="project" value="TreeGrafter"/>
</dbReference>
<dbReference type="GO" id="GO:0005829">
    <property type="term" value="C:cytosol"/>
    <property type="evidence" value="ECO:0007669"/>
    <property type="project" value="TreeGrafter"/>
</dbReference>
<gene>
    <name evidence="7" type="ORF">EV657_10323</name>
</gene>
<dbReference type="RefSeq" id="WP_134077145.1">
    <property type="nucleotide sequence ID" value="NZ_SOEB01000003.1"/>
</dbReference>
<dbReference type="InterPro" id="IPR050223">
    <property type="entry name" value="D-isomer_2-hydroxyacid_DH"/>
</dbReference>
<dbReference type="SUPFAM" id="SSF51735">
    <property type="entry name" value="NAD(P)-binding Rossmann-fold domains"/>
    <property type="match status" value="1"/>
</dbReference>